<dbReference type="EMBL" id="LLXI01002348">
    <property type="protein sequence ID" value="PKY56916.1"/>
    <property type="molecule type" value="Genomic_DNA"/>
</dbReference>
<reference evidence="1 2" key="1">
    <citation type="submission" date="2015-10" db="EMBL/GenBank/DDBJ databases">
        <title>Genome analyses suggest a sexual origin of heterokaryosis in a supposedly ancient asexual fungus.</title>
        <authorList>
            <person name="Ropars J."/>
            <person name="Sedzielewska K."/>
            <person name="Noel J."/>
            <person name="Charron P."/>
            <person name="Farinelli L."/>
            <person name="Marton T."/>
            <person name="Kruger M."/>
            <person name="Pelin A."/>
            <person name="Brachmann A."/>
            <person name="Corradi N."/>
        </authorList>
    </citation>
    <scope>NUCLEOTIDE SEQUENCE [LARGE SCALE GENOMIC DNA]</scope>
    <source>
        <strain evidence="1 2">A4</strain>
    </source>
</reference>
<dbReference type="AlphaFoldDB" id="A0A2I1HDF1"/>
<feature type="non-terminal residue" evidence="1">
    <location>
        <position position="1"/>
    </location>
</feature>
<organism evidence="1 2">
    <name type="scientific">Rhizophagus irregularis</name>
    <dbReference type="NCBI Taxonomy" id="588596"/>
    <lineage>
        <taxon>Eukaryota</taxon>
        <taxon>Fungi</taxon>
        <taxon>Fungi incertae sedis</taxon>
        <taxon>Mucoromycota</taxon>
        <taxon>Glomeromycotina</taxon>
        <taxon>Glomeromycetes</taxon>
        <taxon>Glomerales</taxon>
        <taxon>Glomeraceae</taxon>
        <taxon>Rhizophagus</taxon>
    </lineage>
</organism>
<keyword evidence="2" id="KW-1185">Reference proteome</keyword>
<comment type="caution">
    <text evidence="1">The sequence shown here is derived from an EMBL/GenBank/DDBJ whole genome shotgun (WGS) entry which is preliminary data.</text>
</comment>
<proteinExistence type="predicted"/>
<dbReference type="Proteomes" id="UP000234323">
    <property type="component" value="Unassembled WGS sequence"/>
</dbReference>
<sequence>NLTPDEIQNLLFNVDCSLEIPIDDFNENWWPLITNIWIKWISYKHVNGDVWKVITYCLMKFQKSNIRQKENVPIHYKNPNHAHLLLKYNRIKHPQVIQVLVKKKAIKNYTPPAITSAVRKYAMKELNLSISVNELK</sequence>
<accession>A0A2I1HDF1</accession>
<name>A0A2I1HDF1_9GLOM</name>
<gene>
    <name evidence="1" type="ORF">RhiirA4_477560</name>
</gene>
<dbReference type="VEuPathDB" id="FungiDB:RhiirFUN_015611"/>
<evidence type="ECO:0000313" key="2">
    <source>
        <dbReference type="Proteomes" id="UP000234323"/>
    </source>
</evidence>
<protein>
    <submittedName>
        <fullName evidence="1">Uncharacterized protein</fullName>
    </submittedName>
</protein>
<evidence type="ECO:0000313" key="1">
    <source>
        <dbReference type="EMBL" id="PKY56916.1"/>
    </source>
</evidence>